<comment type="cofactor">
    <cofactor evidence="1">
        <name>FAD</name>
        <dbReference type="ChEBI" id="CHEBI:57692"/>
    </cofactor>
</comment>
<feature type="domain" description="FAD dependent oxidoreductase" evidence="5">
    <location>
        <begin position="7"/>
        <end position="369"/>
    </location>
</feature>
<evidence type="ECO:0000256" key="2">
    <source>
        <dbReference type="ARBA" id="ARBA00022630"/>
    </source>
</evidence>
<dbReference type="SUPFAM" id="SSF54373">
    <property type="entry name" value="FAD-linked reductases, C-terminal domain"/>
    <property type="match status" value="1"/>
</dbReference>
<name>A0A8J8B6W5_9RHOB</name>
<sequence>MPDESFDLIVIGGGAIGLSTAWNAARRGWRTLVLEKYGVLNDDGSSAGASRQFRLQYAQRYMAELSLASQTFWAELQGHTQKTLIRQNGSLWFGDPSLDSQEGGIAAAEKVMDALHIPYTKLTAAQIEARFPFKALPQDYEGFFQASGGIIDLKATEEAALDAALATGLVEIHEWEPATDMTESGAGVTVRTASGSYYGARLAICAGAYVNDTLKPLGLSLGIDIWQMSSAYFAVTAPATHLPTWFVFQSPSDSALFYGFPEVDWAHPGYARVATDFPDRILADPAQRSFAPNAKSLELNAQWVRDHMTGLDPSPRFTSTCLIALAKDPSRELLLDYTPAWGSPHSNIVTYTAGWAGKYIPIMGDMIVQMLSAPKTELVYGHYSIPLNKFSIDWNQAT</sequence>
<dbReference type="Gene3D" id="3.50.50.60">
    <property type="entry name" value="FAD/NAD(P)-binding domain"/>
    <property type="match status" value="1"/>
</dbReference>
<evidence type="ECO:0000256" key="3">
    <source>
        <dbReference type="ARBA" id="ARBA00022827"/>
    </source>
</evidence>
<dbReference type="InterPro" id="IPR036188">
    <property type="entry name" value="FAD/NAD-bd_sf"/>
</dbReference>
<evidence type="ECO:0000256" key="4">
    <source>
        <dbReference type="ARBA" id="ARBA00023002"/>
    </source>
</evidence>
<dbReference type="GO" id="GO:0050660">
    <property type="term" value="F:flavin adenine dinucleotide binding"/>
    <property type="evidence" value="ECO:0007669"/>
    <property type="project" value="InterPro"/>
</dbReference>
<proteinExistence type="predicted"/>
<evidence type="ECO:0000313" key="6">
    <source>
        <dbReference type="EMBL" id="MBS0124456.1"/>
    </source>
</evidence>
<dbReference type="AlphaFoldDB" id="A0A8J8B6W5"/>
<evidence type="ECO:0000256" key="1">
    <source>
        <dbReference type="ARBA" id="ARBA00001974"/>
    </source>
</evidence>
<evidence type="ECO:0000313" key="7">
    <source>
        <dbReference type="Proteomes" id="UP000681356"/>
    </source>
</evidence>
<keyword evidence="4" id="KW-0560">Oxidoreductase</keyword>
<evidence type="ECO:0000259" key="5">
    <source>
        <dbReference type="Pfam" id="PF01266"/>
    </source>
</evidence>
<dbReference type="Pfam" id="PF01266">
    <property type="entry name" value="DAO"/>
    <property type="match status" value="1"/>
</dbReference>
<dbReference type="RefSeq" id="WP_212536434.1">
    <property type="nucleotide sequence ID" value="NZ_JAGTUU010000004.1"/>
</dbReference>
<comment type="caution">
    <text evidence="6">The sequence shown here is derived from an EMBL/GenBank/DDBJ whole genome shotgun (WGS) entry which is preliminary data.</text>
</comment>
<dbReference type="PANTHER" id="PTHR10961">
    <property type="entry name" value="PEROXISOMAL SARCOSINE OXIDASE"/>
    <property type="match status" value="1"/>
</dbReference>
<accession>A0A8J8B6W5</accession>
<dbReference type="PANTHER" id="PTHR10961:SF7">
    <property type="entry name" value="FAD DEPENDENT OXIDOREDUCTASE DOMAIN-CONTAINING PROTEIN"/>
    <property type="match status" value="1"/>
</dbReference>
<protein>
    <submittedName>
        <fullName evidence="6">FAD-dependent oxidoreductase</fullName>
    </submittedName>
</protein>
<dbReference type="EMBL" id="JAGTUU010000004">
    <property type="protein sequence ID" value="MBS0124456.1"/>
    <property type="molecule type" value="Genomic_DNA"/>
</dbReference>
<dbReference type="Gene3D" id="3.30.9.10">
    <property type="entry name" value="D-Amino Acid Oxidase, subunit A, domain 2"/>
    <property type="match status" value="1"/>
</dbReference>
<dbReference type="GO" id="GO:0008115">
    <property type="term" value="F:sarcosine oxidase activity"/>
    <property type="evidence" value="ECO:0007669"/>
    <property type="project" value="TreeGrafter"/>
</dbReference>
<keyword evidence="2" id="KW-0285">Flavoprotein</keyword>
<dbReference type="InterPro" id="IPR006076">
    <property type="entry name" value="FAD-dep_OxRdtase"/>
</dbReference>
<keyword evidence="7" id="KW-1185">Reference proteome</keyword>
<dbReference type="PRINTS" id="PR00411">
    <property type="entry name" value="PNDRDTASEI"/>
</dbReference>
<dbReference type="Proteomes" id="UP000681356">
    <property type="component" value="Unassembled WGS sequence"/>
</dbReference>
<gene>
    <name evidence="6" type="ORF">KB874_09935</name>
</gene>
<dbReference type="SUPFAM" id="SSF51905">
    <property type="entry name" value="FAD/NAD(P)-binding domain"/>
    <property type="match status" value="1"/>
</dbReference>
<keyword evidence="3" id="KW-0274">FAD</keyword>
<reference evidence="6" key="1">
    <citation type="submission" date="2021-04" db="EMBL/GenBank/DDBJ databases">
        <authorList>
            <person name="Yoon J."/>
        </authorList>
    </citation>
    <scope>NUCLEOTIDE SEQUENCE</scope>
    <source>
        <strain evidence="6">KMU-90</strain>
    </source>
</reference>
<organism evidence="6 7">
    <name type="scientific">Thetidibacter halocola</name>
    <dbReference type="NCBI Taxonomy" id="2827239"/>
    <lineage>
        <taxon>Bacteria</taxon>
        <taxon>Pseudomonadati</taxon>
        <taxon>Pseudomonadota</taxon>
        <taxon>Alphaproteobacteria</taxon>
        <taxon>Rhodobacterales</taxon>
        <taxon>Roseobacteraceae</taxon>
        <taxon>Thetidibacter</taxon>
    </lineage>
</organism>
<dbReference type="InterPro" id="IPR045170">
    <property type="entry name" value="MTOX"/>
</dbReference>